<dbReference type="InterPro" id="IPR020472">
    <property type="entry name" value="WD40_PAC1"/>
</dbReference>
<sequence>MIVPKQRKLSASYEKEKELCIKYFEQWSESDQVEFVEHLISQMSRGLDHIAENILSYLDAKSLCSVELVCKEWYRVTSDGMLWKKLIERMVRTDSLWRGLAERRGWGQYIFRNKPPDGIIPPNSFYRALYPKIIQDIEYDDQKIVSGLRDNTIKIWDKNTLECKRILTGHTGSVLCLQYDERVIITGSSDSTVRVWDVNTGEMLNTLIHHCEAVLHLRFNNGMMVTCSKDRSIAVWDMASPTDITLRRVLVGHRAAVNVVDFDDKYIVSASGDRTIKVWNTSTCEFVRTLNGHKRGIACLQYRDRLVVSGSSDNTIRLWDIECGACLRVLEGHEELVRCIRFDSKRIVSGAYDGKIKVWDLLAALDPRAPAGTLCLRTLVEHSGRVFRLQFDEFQIVSSSHDDTILIWDFLNDPAMQAESNRSPSRTYTYISR</sequence>
<dbReference type="PROSITE" id="PS50294">
    <property type="entry name" value="WD_REPEATS_REGION"/>
    <property type="match status" value="4"/>
</dbReference>
<evidence type="ECO:0000313" key="7">
    <source>
        <dbReference type="Proteomes" id="UP000018936"/>
    </source>
</evidence>
<dbReference type="FunFam" id="2.130.10.10:FF:000004">
    <property type="entry name" value="F-box/WD repeat-containing protein 11 isoform X2"/>
    <property type="match status" value="1"/>
</dbReference>
<dbReference type="CDD" id="cd00200">
    <property type="entry name" value="WD40"/>
    <property type="match status" value="1"/>
</dbReference>
<evidence type="ECO:0000256" key="1">
    <source>
        <dbReference type="ARBA" id="ARBA00022574"/>
    </source>
</evidence>
<dbReference type="SUPFAM" id="SSF50978">
    <property type="entry name" value="WD40 repeat-like"/>
    <property type="match status" value="1"/>
</dbReference>
<evidence type="ECO:0000313" key="6">
    <source>
        <dbReference type="EMBL" id="ETE63688.1"/>
    </source>
</evidence>
<keyword evidence="2" id="KW-0677">Repeat</keyword>
<comment type="caution">
    <text evidence="6">The sequence shown here is derived from an EMBL/GenBank/DDBJ whole genome shotgun (WGS) entry which is preliminary data.</text>
</comment>
<dbReference type="Gene3D" id="2.130.10.10">
    <property type="entry name" value="YVTN repeat-like/Quinoprotein amine dehydrogenase"/>
    <property type="match status" value="1"/>
</dbReference>
<dbReference type="Pfam" id="PF12125">
    <property type="entry name" value="Beta-TrCP_D"/>
    <property type="match status" value="1"/>
</dbReference>
<feature type="repeat" description="WD" evidence="4">
    <location>
        <begin position="330"/>
        <end position="361"/>
    </location>
</feature>
<feature type="repeat" description="WD" evidence="4">
    <location>
        <begin position="290"/>
        <end position="329"/>
    </location>
</feature>
<proteinExistence type="predicted"/>
<evidence type="ECO:0000256" key="3">
    <source>
        <dbReference type="ARBA" id="ARBA00022786"/>
    </source>
</evidence>
<evidence type="ECO:0000259" key="5">
    <source>
        <dbReference type="PROSITE" id="PS50181"/>
    </source>
</evidence>
<dbReference type="InterPro" id="IPR036322">
    <property type="entry name" value="WD40_repeat_dom_sf"/>
</dbReference>
<dbReference type="PROSITE" id="PS50082">
    <property type="entry name" value="WD_REPEATS_2"/>
    <property type="match status" value="7"/>
</dbReference>
<feature type="repeat" description="WD" evidence="4">
    <location>
        <begin position="379"/>
        <end position="418"/>
    </location>
</feature>
<dbReference type="InterPro" id="IPR036047">
    <property type="entry name" value="F-box-like_dom_sf"/>
</dbReference>
<feature type="repeat" description="WD" evidence="4">
    <location>
        <begin position="167"/>
        <end position="206"/>
    </location>
</feature>
<keyword evidence="7" id="KW-1185">Reference proteome</keyword>
<dbReference type="InterPro" id="IPR019775">
    <property type="entry name" value="WD40_repeat_CS"/>
</dbReference>
<dbReference type="InterPro" id="IPR001680">
    <property type="entry name" value="WD40_rpt"/>
</dbReference>
<evidence type="ECO:0000256" key="2">
    <source>
        <dbReference type="ARBA" id="ARBA00022737"/>
    </source>
</evidence>
<reference evidence="6 7" key="1">
    <citation type="journal article" date="2013" name="Proc. Natl. Acad. Sci. U.S.A.">
        <title>The king cobra genome reveals dynamic gene evolution and adaptation in the snake venom system.</title>
        <authorList>
            <person name="Vonk F.J."/>
            <person name="Casewell N.R."/>
            <person name="Henkel C.V."/>
            <person name="Heimberg A.M."/>
            <person name="Jansen H.J."/>
            <person name="McCleary R.J."/>
            <person name="Kerkkamp H.M."/>
            <person name="Vos R.A."/>
            <person name="Guerreiro I."/>
            <person name="Calvete J.J."/>
            <person name="Wuster W."/>
            <person name="Woods A.E."/>
            <person name="Logan J.M."/>
            <person name="Harrison R.A."/>
            <person name="Castoe T.A."/>
            <person name="de Koning A.P."/>
            <person name="Pollock D.D."/>
            <person name="Yandell M."/>
            <person name="Calderon D."/>
            <person name="Renjifo C."/>
            <person name="Currier R.B."/>
            <person name="Salgado D."/>
            <person name="Pla D."/>
            <person name="Sanz L."/>
            <person name="Hyder A.S."/>
            <person name="Ribeiro J.M."/>
            <person name="Arntzen J.W."/>
            <person name="van den Thillart G.E."/>
            <person name="Boetzer M."/>
            <person name="Pirovano W."/>
            <person name="Dirks R.P."/>
            <person name="Spaink H.P."/>
            <person name="Duboule D."/>
            <person name="McGlinn E."/>
            <person name="Kini R.M."/>
            <person name="Richardson M.K."/>
        </authorList>
    </citation>
    <scope>NUCLEOTIDE SEQUENCE</scope>
    <source>
        <tissue evidence="6">Blood</tissue>
    </source>
</reference>
<dbReference type="PANTHER" id="PTHR14604:SF5">
    <property type="entry name" value="F-BOX_WD REPEAT-CONTAINING PROTEIN 1A"/>
    <property type="match status" value="1"/>
</dbReference>
<keyword evidence="1 4" id="KW-0853">WD repeat</keyword>
<dbReference type="Pfam" id="PF00400">
    <property type="entry name" value="WD40"/>
    <property type="match status" value="7"/>
</dbReference>
<dbReference type="InterPro" id="IPR001810">
    <property type="entry name" value="F-box_dom"/>
</dbReference>
<dbReference type="Gene3D" id="6.10.250.1840">
    <property type="match status" value="1"/>
</dbReference>
<feature type="repeat" description="WD" evidence="4">
    <location>
        <begin position="250"/>
        <end position="289"/>
    </location>
</feature>
<feature type="repeat" description="WD" evidence="4">
    <location>
        <begin position="207"/>
        <end position="246"/>
    </location>
</feature>
<dbReference type="SMART" id="SM01028">
    <property type="entry name" value="Beta-TrCP_D"/>
    <property type="match status" value="1"/>
</dbReference>
<accession>V8NPT9</accession>
<dbReference type="SUPFAM" id="SSF81383">
    <property type="entry name" value="F-box domain"/>
    <property type="match status" value="1"/>
</dbReference>
<dbReference type="PROSITE" id="PS00678">
    <property type="entry name" value="WD_REPEATS_1"/>
    <property type="match status" value="5"/>
</dbReference>
<dbReference type="InterPro" id="IPR015943">
    <property type="entry name" value="WD40/YVTN_repeat-like_dom_sf"/>
</dbReference>
<dbReference type="SMART" id="SM00256">
    <property type="entry name" value="FBOX"/>
    <property type="match status" value="1"/>
</dbReference>
<dbReference type="PANTHER" id="PTHR14604">
    <property type="entry name" value="WD40 REPEAT PF20"/>
    <property type="match status" value="1"/>
</dbReference>
<keyword evidence="3" id="KW-0833">Ubl conjugation pathway</keyword>
<evidence type="ECO:0000256" key="4">
    <source>
        <dbReference type="PROSITE-ProRule" id="PRU00221"/>
    </source>
</evidence>
<organism evidence="6 7">
    <name type="scientific">Ophiophagus hannah</name>
    <name type="common">King cobra</name>
    <name type="synonym">Naja hannah</name>
    <dbReference type="NCBI Taxonomy" id="8665"/>
    <lineage>
        <taxon>Eukaryota</taxon>
        <taxon>Metazoa</taxon>
        <taxon>Chordata</taxon>
        <taxon>Craniata</taxon>
        <taxon>Vertebrata</taxon>
        <taxon>Euteleostomi</taxon>
        <taxon>Lepidosauria</taxon>
        <taxon>Squamata</taxon>
        <taxon>Bifurcata</taxon>
        <taxon>Unidentata</taxon>
        <taxon>Episquamata</taxon>
        <taxon>Toxicofera</taxon>
        <taxon>Serpentes</taxon>
        <taxon>Colubroidea</taxon>
        <taxon>Elapidae</taxon>
        <taxon>Elapinae</taxon>
        <taxon>Ophiophagus</taxon>
    </lineage>
</organism>
<dbReference type="InterPro" id="IPR021977">
    <property type="entry name" value="Beta-TrCP_D"/>
</dbReference>
<dbReference type="OrthoDB" id="19711at2759"/>
<dbReference type="GO" id="GO:0046983">
    <property type="term" value="F:protein dimerization activity"/>
    <property type="evidence" value="ECO:0007669"/>
    <property type="project" value="InterPro"/>
</dbReference>
<dbReference type="Pfam" id="PF12937">
    <property type="entry name" value="F-box-like"/>
    <property type="match status" value="1"/>
</dbReference>
<feature type="repeat" description="WD" evidence="4">
    <location>
        <begin position="140"/>
        <end position="157"/>
    </location>
</feature>
<dbReference type="PROSITE" id="PS50181">
    <property type="entry name" value="FBOX"/>
    <property type="match status" value="1"/>
</dbReference>
<gene>
    <name evidence="6" type="primary">BTRC</name>
    <name evidence="6" type="ORF">L345_10544</name>
</gene>
<dbReference type="Proteomes" id="UP000018936">
    <property type="component" value="Unassembled WGS sequence"/>
</dbReference>
<dbReference type="EMBL" id="AZIM01002621">
    <property type="protein sequence ID" value="ETE63688.1"/>
    <property type="molecule type" value="Genomic_DNA"/>
</dbReference>
<name>V8NPT9_OPHHA</name>
<protein>
    <submittedName>
        <fullName evidence="6">F-box/WD repeat-containing protein 1A</fullName>
    </submittedName>
</protein>
<dbReference type="PRINTS" id="PR00320">
    <property type="entry name" value="GPROTEINBRPT"/>
</dbReference>
<dbReference type="AlphaFoldDB" id="V8NPT9"/>
<dbReference type="SMART" id="SM00320">
    <property type="entry name" value="WD40"/>
    <property type="match status" value="7"/>
</dbReference>
<dbReference type="Gene3D" id="1.20.1280.50">
    <property type="match status" value="1"/>
</dbReference>
<feature type="domain" description="F-box" evidence="5">
    <location>
        <begin position="40"/>
        <end position="86"/>
    </location>
</feature>
<dbReference type="InterPro" id="IPR050995">
    <property type="entry name" value="WD-F-box_domain-protein"/>
</dbReference>